<accession>A0A5E4NH40</accession>
<sequence>MHSTCLYCHNVTFNTLNGRKLALHILKNHQFAILEVGSSQVVTERLKLNLNYLENVFCSNQEHLDFNDNHRLRIKVCKVIDEPKILLNKWIIPCDKDKVKEEDDELPQIKYKVDELPQIKIKQMRIAHQQNLSLSQPEKRKNVCDKEEIFPQTMKKQKITVHKQDFLKNIMPSNNDILQQNKNQLEEMSTSCDEDEVMKNILQMMTKQKRIAHKQDS</sequence>
<dbReference type="EMBL" id="CABPRJ010002282">
    <property type="protein sequence ID" value="VVC43000.1"/>
    <property type="molecule type" value="Genomic_DNA"/>
</dbReference>
<proteinExistence type="predicted"/>
<evidence type="ECO:0000313" key="2">
    <source>
        <dbReference type="Proteomes" id="UP000325440"/>
    </source>
</evidence>
<keyword evidence="2" id="KW-1185">Reference proteome</keyword>
<organism evidence="1 2">
    <name type="scientific">Cinara cedri</name>
    <dbReference type="NCBI Taxonomy" id="506608"/>
    <lineage>
        <taxon>Eukaryota</taxon>
        <taxon>Metazoa</taxon>
        <taxon>Ecdysozoa</taxon>
        <taxon>Arthropoda</taxon>
        <taxon>Hexapoda</taxon>
        <taxon>Insecta</taxon>
        <taxon>Pterygota</taxon>
        <taxon>Neoptera</taxon>
        <taxon>Paraneoptera</taxon>
        <taxon>Hemiptera</taxon>
        <taxon>Sternorrhyncha</taxon>
        <taxon>Aphidomorpha</taxon>
        <taxon>Aphidoidea</taxon>
        <taxon>Aphididae</taxon>
        <taxon>Lachninae</taxon>
        <taxon>Cinara</taxon>
    </lineage>
</organism>
<dbReference type="OrthoDB" id="5411773at2759"/>
<reference evidence="1 2" key="1">
    <citation type="submission" date="2019-08" db="EMBL/GenBank/DDBJ databases">
        <authorList>
            <person name="Alioto T."/>
            <person name="Alioto T."/>
            <person name="Gomez Garrido J."/>
        </authorList>
    </citation>
    <scope>NUCLEOTIDE SEQUENCE [LARGE SCALE GENOMIC DNA]</scope>
</reference>
<feature type="non-terminal residue" evidence="1">
    <location>
        <position position="217"/>
    </location>
</feature>
<protein>
    <submittedName>
        <fullName evidence="1">Uncharacterized protein</fullName>
    </submittedName>
</protein>
<evidence type="ECO:0000313" key="1">
    <source>
        <dbReference type="EMBL" id="VVC43000.1"/>
    </source>
</evidence>
<dbReference type="AlphaFoldDB" id="A0A5E4NH40"/>
<name>A0A5E4NH40_9HEMI</name>
<dbReference type="Proteomes" id="UP000325440">
    <property type="component" value="Unassembled WGS sequence"/>
</dbReference>
<gene>
    <name evidence="1" type="ORF">CINCED_3A011938</name>
</gene>